<dbReference type="InterPro" id="IPR024747">
    <property type="entry name" value="Pyridox_Oxase-rel"/>
</dbReference>
<dbReference type="RefSeq" id="WP_132150512.1">
    <property type="nucleotide sequence ID" value="NZ_SLWR01000006.1"/>
</dbReference>
<gene>
    <name evidence="1" type="ORF">EV646_106377</name>
</gene>
<keyword evidence="2" id="KW-1185">Reference proteome</keyword>
<evidence type="ECO:0000313" key="2">
    <source>
        <dbReference type="Proteomes" id="UP000295573"/>
    </source>
</evidence>
<reference evidence="1 2" key="1">
    <citation type="journal article" date="2015" name="Stand. Genomic Sci.">
        <title>Genomic Encyclopedia of Bacterial and Archaeal Type Strains, Phase III: the genomes of soil and plant-associated and newly described type strains.</title>
        <authorList>
            <person name="Whitman W.B."/>
            <person name="Woyke T."/>
            <person name="Klenk H.P."/>
            <person name="Zhou Y."/>
            <person name="Lilburn T.G."/>
            <person name="Beck B.J."/>
            <person name="De Vos P."/>
            <person name="Vandamme P."/>
            <person name="Eisen J.A."/>
            <person name="Garrity G."/>
            <person name="Hugenholtz P."/>
            <person name="Kyrpides N.C."/>
        </authorList>
    </citation>
    <scope>NUCLEOTIDE SEQUENCE [LARGE SCALE GENOMIC DNA]</scope>
    <source>
        <strain evidence="1 2">VKM Ac-2541</strain>
    </source>
</reference>
<dbReference type="Proteomes" id="UP000295573">
    <property type="component" value="Unassembled WGS sequence"/>
</dbReference>
<dbReference type="SUPFAM" id="SSF50475">
    <property type="entry name" value="FMN-binding split barrel"/>
    <property type="match status" value="1"/>
</dbReference>
<evidence type="ECO:0000313" key="1">
    <source>
        <dbReference type="EMBL" id="TCO47137.1"/>
    </source>
</evidence>
<dbReference type="InterPro" id="IPR012349">
    <property type="entry name" value="Split_barrel_FMN-bd"/>
</dbReference>
<name>A0A4R2IQJ3_9ACTN</name>
<dbReference type="AlphaFoldDB" id="A0A4R2IQJ3"/>
<accession>A0A4R2IQJ3</accession>
<sequence length="139" mass="15246">MQPVERFDPAGLEILDERECLRLLRSVAVGRLVFTQGGLPAVRLVNFGLDGDTIVFASGGGEKLRAAERGDVVAFEVDDIDAERHFGWTVTSVGHLSVVAPDEAALLERTMPLRSWAPLRNRRLIRLGTESLTGRRLPG</sequence>
<comment type="caution">
    <text evidence="1">The sequence shown here is derived from an EMBL/GenBank/DDBJ whole genome shotgun (WGS) entry which is preliminary data.</text>
</comment>
<dbReference type="Gene3D" id="2.30.110.10">
    <property type="entry name" value="Electron Transport, Fmn-binding Protein, Chain A"/>
    <property type="match status" value="1"/>
</dbReference>
<proteinExistence type="predicted"/>
<dbReference type="EMBL" id="SLWR01000006">
    <property type="protein sequence ID" value="TCO47137.1"/>
    <property type="molecule type" value="Genomic_DNA"/>
</dbReference>
<protein>
    <submittedName>
        <fullName evidence="1">Pyridoxamine 5'-phosphate oxidase-like protein</fullName>
    </submittedName>
</protein>
<dbReference type="Pfam" id="PF12900">
    <property type="entry name" value="Pyridox_ox_2"/>
    <property type="match status" value="1"/>
</dbReference>
<organism evidence="1 2">
    <name type="scientific">Kribbella antiqua</name>
    <dbReference type="NCBI Taxonomy" id="2512217"/>
    <lineage>
        <taxon>Bacteria</taxon>
        <taxon>Bacillati</taxon>
        <taxon>Actinomycetota</taxon>
        <taxon>Actinomycetes</taxon>
        <taxon>Propionibacteriales</taxon>
        <taxon>Kribbellaceae</taxon>
        <taxon>Kribbella</taxon>
    </lineage>
</organism>
<dbReference type="OrthoDB" id="5193072at2"/>